<keyword evidence="1" id="KW-0808">Transferase</keyword>
<dbReference type="EMBL" id="QRZA01000023">
    <property type="protein sequence ID" value="RGV32178.1"/>
    <property type="molecule type" value="Genomic_DNA"/>
</dbReference>
<protein>
    <submittedName>
        <fullName evidence="1">Glycosyl transferase</fullName>
    </submittedName>
</protein>
<sequence>MNAITFFDQLLSKYGHFIPDEPYLKLKYRLREGYWMDFNNPHTLNEKLQWLKLHNRQDKYTQYSDKYEVKKYIKEVLGDDFVIPTIGIWDHPDEIDFSTLPDKFVLKPTHNSSVGRCICTDRNQLDINRAKALLKKALTQNYYYLWREWPYKNINPRIIGEKFIQNADGTPIVDYKFYCFGGEPRYFMYSVGEANHHVRNCKFDMTGKNIDYLFKRKPALSDEEIKLPDNLDEMIKVVRILCKGYPHIRIDLYNVDGHIYFGEMTFYTGDGFINIDNKEYSQQLADLIDIEPYK</sequence>
<dbReference type="AlphaFoldDB" id="A0A412WXB1"/>
<evidence type="ECO:0000313" key="2">
    <source>
        <dbReference type="Proteomes" id="UP000283589"/>
    </source>
</evidence>
<dbReference type="RefSeq" id="WP_118261079.1">
    <property type="nucleotide sequence ID" value="NZ_QRZA01000023.1"/>
</dbReference>
<dbReference type="Proteomes" id="UP000283589">
    <property type="component" value="Unassembled WGS sequence"/>
</dbReference>
<gene>
    <name evidence="1" type="ORF">DWW18_14925</name>
</gene>
<reference evidence="1 2" key="1">
    <citation type="submission" date="2018-08" db="EMBL/GenBank/DDBJ databases">
        <title>A genome reference for cultivated species of the human gut microbiota.</title>
        <authorList>
            <person name="Zou Y."/>
            <person name="Xue W."/>
            <person name="Luo G."/>
        </authorList>
    </citation>
    <scope>NUCLEOTIDE SEQUENCE [LARGE SCALE GENOMIC DNA]</scope>
    <source>
        <strain evidence="1 2">AF14-49</strain>
    </source>
</reference>
<proteinExistence type="predicted"/>
<evidence type="ECO:0000313" key="1">
    <source>
        <dbReference type="EMBL" id="RGV32178.1"/>
    </source>
</evidence>
<dbReference type="GO" id="GO:0016740">
    <property type="term" value="F:transferase activity"/>
    <property type="evidence" value="ECO:0007669"/>
    <property type="project" value="UniProtKB-KW"/>
</dbReference>
<dbReference type="InterPro" id="IPR029465">
    <property type="entry name" value="ATPgrasp_TupA"/>
</dbReference>
<comment type="caution">
    <text evidence="1">The sequence shown here is derived from an EMBL/GenBank/DDBJ whole genome shotgun (WGS) entry which is preliminary data.</text>
</comment>
<name>A0A412WXB1_9BACT</name>
<accession>A0A412WXB1</accession>
<organism evidence="1 2">
    <name type="scientific">Butyricimonas virosa</name>
    <dbReference type="NCBI Taxonomy" id="544645"/>
    <lineage>
        <taxon>Bacteria</taxon>
        <taxon>Pseudomonadati</taxon>
        <taxon>Bacteroidota</taxon>
        <taxon>Bacteroidia</taxon>
        <taxon>Bacteroidales</taxon>
        <taxon>Odoribacteraceae</taxon>
        <taxon>Butyricimonas</taxon>
    </lineage>
</organism>
<dbReference type="Pfam" id="PF14305">
    <property type="entry name" value="ATPgrasp_TupA"/>
    <property type="match status" value="1"/>
</dbReference>